<evidence type="ECO:0000259" key="3">
    <source>
        <dbReference type="PROSITE" id="PS01180"/>
    </source>
</evidence>
<accession>A0A482VB59</accession>
<proteinExistence type="predicted"/>
<dbReference type="EMBL" id="QDEB01118971">
    <property type="protein sequence ID" value="RZB40418.1"/>
    <property type="molecule type" value="Genomic_DNA"/>
</dbReference>
<feature type="non-terminal residue" evidence="4">
    <location>
        <position position="186"/>
    </location>
</feature>
<feature type="domain" description="CUB" evidence="3">
    <location>
        <begin position="43"/>
        <end position="186"/>
    </location>
</feature>
<comment type="caution">
    <text evidence="4">The sequence shown here is derived from an EMBL/GenBank/DDBJ whole genome shotgun (WGS) entry which is preliminary data.</text>
</comment>
<evidence type="ECO:0000313" key="5">
    <source>
        <dbReference type="Proteomes" id="UP000292052"/>
    </source>
</evidence>
<feature type="non-terminal residue" evidence="4">
    <location>
        <position position="1"/>
    </location>
</feature>
<gene>
    <name evidence="4" type="ORF">BDFB_011002</name>
</gene>
<dbReference type="InterPro" id="IPR035914">
    <property type="entry name" value="Sperma_CUB_dom_sf"/>
</dbReference>
<sequence length="186" mass="21347">QSSGYTFEFKLSYKFLKLSDARIRYGNATQRSYRGKLSTGSYCDRLLEGCSRRPCRIQSPNYPGIYPRNVSCHYRVRERNVPAGKHALIAVRQANFHYKEHLPKFDNSDRVLRIWDQCNMMQDYVEILDGWGPTATTLAHLCSGETVPEIISSGPELLVKFHTSPFGNPFHPLPLSYLPGFELEIE</sequence>
<name>A0A482VB59_ASBVE</name>
<dbReference type="STRING" id="1661398.A0A482VB59"/>
<comment type="caution">
    <text evidence="2">Lacks conserved residue(s) required for the propagation of feature annotation.</text>
</comment>
<dbReference type="InterPro" id="IPR053207">
    <property type="entry name" value="Non-NMDA_GluR_Accessory"/>
</dbReference>
<evidence type="ECO:0000256" key="2">
    <source>
        <dbReference type="PROSITE-ProRule" id="PRU00059"/>
    </source>
</evidence>
<dbReference type="AlphaFoldDB" id="A0A482VB59"/>
<evidence type="ECO:0000313" key="4">
    <source>
        <dbReference type="EMBL" id="RZB40418.1"/>
    </source>
</evidence>
<dbReference type="Proteomes" id="UP000292052">
    <property type="component" value="Unassembled WGS sequence"/>
</dbReference>
<keyword evidence="5" id="KW-1185">Reference proteome</keyword>
<dbReference type="PROSITE" id="PS01180">
    <property type="entry name" value="CUB"/>
    <property type="match status" value="1"/>
</dbReference>
<dbReference type="GO" id="GO:0005886">
    <property type="term" value="C:plasma membrane"/>
    <property type="evidence" value="ECO:0007669"/>
    <property type="project" value="TreeGrafter"/>
</dbReference>
<dbReference type="OrthoDB" id="10037824at2759"/>
<keyword evidence="1" id="KW-1015">Disulfide bond</keyword>
<dbReference type="SUPFAM" id="SSF49854">
    <property type="entry name" value="Spermadhesin, CUB domain"/>
    <property type="match status" value="1"/>
</dbReference>
<dbReference type="PANTHER" id="PTHR47537">
    <property type="entry name" value="CUBILIN"/>
    <property type="match status" value="1"/>
</dbReference>
<dbReference type="Gene3D" id="2.60.120.290">
    <property type="entry name" value="Spermadhesin, CUB domain"/>
    <property type="match status" value="1"/>
</dbReference>
<dbReference type="InterPro" id="IPR000859">
    <property type="entry name" value="CUB_dom"/>
</dbReference>
<protein>
    <submittedName>
        <fullName evidence="4">CUB domain containing protein</fullName>
    </submittedName>
</protein>
<dbReference type="CDD" id="cd00041">
    <property type="entry name" value="CUB"/>
    <property type="match status" value="1"/>
</dbReference>
<reference evidence="4 5" key="1">
    <citation type="submission" date="2017-03" db="EMBL/GenBank/DDBJ databases">
        <title>Genome of the blue death feigning beetle - Asbolus verrucosus.</title>
        <authorList>
            <person name="Rider S.D."/>
        </authorList>
    </citation>
    <scope>NUCLEOTIDE SEQUENCE [LARGE SCALE GENOMIC DNA]</scope>
    <source>
        <strain evidence="4">Butters</strain>
        <tissue evidence="4">Head and leg muscle</tissue>
    </source>
</reference>
<evidence type="ECO:0000256" key="1">
    <source>
        <dbReference type="ARBA" id="ARBA00023157"/>
    </source>
</evidence>
<organism evidence="4 5">
    <name type="scientific">Asbolus verrucosus</name>
    <name type="common">Desert ironclad beetle</name>
    <dbReference type="NCBI Taxonomy" id="1661398"/>
    <lineage>
        <taxon>Eukaryota</taxon>
        <taxon>Metazoa</taxon>
        <taxon>Ecdysozoa</taxon>
        <taxon>Arthropoda</taxon>
        <taxon>Hexapoda</taxon>
        <taxon>Insecta</taxon>
        <taxon>Pterygota</taxon>
        <taxon>Neoptera</taxon>
        <taxon>Endopterygota</taxon>
        <taxon>Coleoptera</taxon>
        <taxon>Polyphaga</taxon>
        <taxon>Cucujiformia</taxon>
        <taxon>Tenebrionidae</taxon>
        <taxon>Pimeliinae</taxon>
        <taxon>Asbolus</taxon>
    </lineage>
</organism>
<dbReference type="Pfam" id="PF00431">
    <property type="entry name" value="CUB"/>
    <property type="match status" value="1"/>
</dbReference>
<dbReference type="PANTHER" id="PTHR47537:SF3">
    <property type="entry name" value="CUB DOMAIN-CONTAINING PROTEIN"/>
    <property type="match status" value="1"/>
</dbReference>